<evidence type="ECO:0000313" key="2">
    <source>
        <dbReference type="EMBL" id="CAB4540103.1"/>
    </source>
</evidence>
<feature type="region of interest" description="Disordered" evidence="1">
    <location>
        <begin position="1"/>
        <end position="24"/>
    </location>
</feature>
<sequence length="214" mass="24099">MAAHANVPTQATTATTNRHGLRLPRPRVLEHQPRGMTPTPHAHREAMVVAARPRLATPAQESPEQCAALLAPQQLRHANPEPDHRGPHRGRGGLPRQTQRHLQPTAYAQGSAYLCQKVQMYDVELGRALRAATSHPWHKKSCDQLNRPNAANRLLVHSPFAQQWLLAPATPVDPWPDRSPSATHRAHQANALRHQRCRRAEYRQSMKPRRHEGQ</sequence>
<dbReference type="EMBL" id="CAEZSO010000052">
    <property type="protein sequence ID" value="CAB4540103.1"/>
    <property type="molecule type" value="Genomic_DNA"/>
</dbReference>
<feature type="compositionally biased region" description="Polar residues" evidence="1">
    <location>
        <begin position="7"/>
        <end position="18"/>
    </location>
</feature>
<protein>
    <submittedName>
        <fullName evidence="2">Unannotated protein</fullName>
    </submittedName>
</protein>
<dbReference type="AlphaFoldDB" id="A0A6J6BNY3"/>
<proteinExistence type="predicted"/>
<organism evidence="2">
    <name type="scientific">freshwater metagenome</name>
    <dbReference type="NCBI Taxonomy" id="449393"/>
    <lineage>
        <taxon>unclassified sequences</taxon>
        <taxon>metagenomes</taxon>
        <taxon>ecological metagenomes</taxon>
    </lineage>
</organism>
<gene>
    <name evidence="2" type="ORF">UFOPK1446_00359</name>
</gene>
<feature type="region of interest" description="Disordered" evidence="1">
    <location>
        <begin position="77"/>
        <end position="99"/>
    </location>
</feature>
<name>A0A6J6BNY3_9ZZZZ</name>
<evidence type="ECO:0000256" key="1">
    <source>
        <dbReference type="SAM" id="MobiDB-lite"/>
    </source>
</evidence>
<reference evidence="2" key="1">
    <citation type="submission" date="2020-05" db="EMBL/GenBank/DDBJ databases">
        <authorList>
            <person name="Chiriac C."/>
            <person name="Salcher M."/>
            <person name="Ghai R."/>
            <person name="Kavagutti S V."/>
        </authorList>
    </citation>
    <scope>NUCLEOTIDE SEQUENCE</scope>
</reference>
<accession>A0A6J6BNY3</accession>
<feature type="region of interest" description="Disordered" evidence="1">
    <location>
        <begin position="171"/>
        <end position="214"/>
    </location>
</feature>